<name>A0ABV5XT49_ARTRM</name>
<dbReference type="Proteomes" id="UP001589702">
    <property type="component" value="Unassembled WGS sequence"/>
</dbReference>
<evidence type="ECO:0000313" key="5">
    <source>
        <dbReference type="EMBL" id="MFB9817916.1"/>
    </source>
</evidence>
<keyword evidence="5" id="KW-0378">Hydrolase</keyword>
<evidence type="ECO:0000256" key="2">
    <source>
        <dbReference type="ARBA" id="ARBA00009348"/>
    </source>
</evidence>
<comment type="catalytic activity">
    <reaction evidence="1">
        <text>Hydrolysis of alpha-(2-&gt;3)-, alpha-(2-&gt;6)-, alpha-(2-&gt;8)- glycosidic linkages of terminal sialic acid residues in oligosaccharides, glycoproteins, glycolipids, colominic acid and synthetic substrates.</text>
        <dbReference type="EC" id="3.2.1.18"/>
    </reaction>
</comment>
<evidence type="ECO:0000259" key="4">
    <source>
        <dbReference type="Pfam" id="PF13088"/>
    </source>
</evidence>
<accession>A0ABV5XT49</accession>
<dbReference type="InterPro" id="IPR011040">
    <property type="entry name" value="Sialidase"/>
</dbReference>
<keyword evidence="5" id="KW-0326">Glycosidase</keyword>
<dbReference type="InterPro" id="IPR036278">
    <property type="entry name" value="Sialidase_sf"/>
</dbReference>
<dbReference type="PANTHER" id="PTHR10628">
    <property type="entry name" value="SIALIDASE"/>
    <property type="match status" value="1"/>
</dbReference>
<dbReference type="EMBL" id="JBHMBC010000001">
    <property type="protein sequence ID" value="MFB9817916.1"/>
    <property type="molecule type" value="Genomic_DNA"/>
</dbReference>
<dbReference type="EC" id="3.2.1.18" evidence="3"/>
<dbReference type="RefSeq" id="WP_234754739.1">
    <property type="nucleotide sequence ID" value="NZ_BAAAWN010000001.1"/>
</dbReference>
<dbReference type="InterPro" id="IPR026856">
    <property type="entry name" value="Sialidase_fam"/>
</dbReference>
<dbReference type="Pfam" id="PF13088">
    <property type="entry name" value="BNR_2"/>
    <property type="match status" value="1"/>
</dbReference>
<dbReference type="SUPFAM" id="SSF50939">
    <property type="entry name" value="Sialidases"/>
    <property type="match status" value="1"/>
</dbReference>
<evidence type="ECO:0000256" key="3">
    <source>
        <dbReference type="ARBA" id="ARBA00012733"/>
    </source>
</evidence>
<feature type="domain" description="Sialidase" evidence="4">
    <location>
        <begin position="65"/>
        <end position="358"/>
    </location>
</feature>
<organism evidence="5 6">
    <name type="scientific">Arthrobacter ramosus</name>
    <dbReference type="NCBI Taxonomy" id="1672"/>
    <lineage>
        <taxon>Bacteria</taxon>
        <taxon>Bacillati</taxon>
        <taxon>Actinomycetota</taxon>
        <taxon>Actinomycetes</taxon>
        <taxon>Micrococcales</taxon>
        <taxon>Micrococcaceae</taxon>
        <taxon>Arthrobacter</taxon>
    </lineage>
</organism>
<reference evidence="5 6" key="1">
    <citation type="submission" date="2024-09" db="EMBL/GenBank/DDBJ databases">
        <authorList>
            <person name="Sun Q."/>
            <person name="Mori K."/>
        </authorList>
    </citation>
    <scope>NUCLEOTIDE SEQUENCE [LARGE SCALE GENOMIC DNA]</scope>
    <source>
        <strain evidence="5 6">JCM 1334</strain>
    </source>
</reference>
<comment type="caution">
    <text evidence="5">The sequence shown here is derived from an EMBL/GenBank/DDBJ whole genome shotgun (WGS) entry which is preliminary data.</text>
</comment>
<dbReference type="GO" id="GO:0004308">
    <property type="term" value="F:exo-alpha-sialidase activity"/>
    <property type="evidence" value="ECO:0007669"/>
    <property type="project" value="UniProtKB-EC"/>
</dbReference>
<dbReference type="Gene3D" id="2.120.10.10">
    <property type="match status" value="1"/>
</dbReference>
<keyword evidence="6" id="KW-1185">Reference proteome</keyword>
<dbReference type="PANTHER" id="PTHR10628:SF30">
    <property type="entry name" value="EXO-ALPHA-SIALIDASE"/>
    <property type="match status" value="1"/>
</dbReference>
<comment type="similarity">
    <text evidence="2">Belongs to the glycosyl hydrolase 33 family.</text>
</comment>
<proteinExistence type="inferred from homology"/>
<evidence type="ECO:0000313" key="6">
    <source>
        <dbReference type="Proteomes" id="UP001589702"/>
    </source>
</evidence>
<protein>
    <recommendedName>
        <fullName evidence="3">exo-alpha-sialidase</fullName>
        <ecNumber evidence="3">3.2.1.18</ecNumber>
    </recommendedName>
</protein>
<sequence length="568" mass="60606">MTSYLQRNGAALPQARPDVEHVLAVRGTGGYRQYRIPALTVSTAGTVLAAYDGRPNLDDLPNPIDLLLRRSTDSGRSWEEQRVVRNGSGLNGYGDPSLLVDAVTGRIFMFHAAGTHAGFFEAVGGLEPDDDVQHCDVSFSDDDGVTWQHRRLTDQLKLGRSTGARDRGITGIFAAAGQGIQMHTGPFAGRLVQQFVALADGEIMAASAYSDDHGENWTLGSLIGKGPGGVGPNENKAACLDDGRLLLHSRATPRRVAAVSNDGGETWSQLEPVDDLPDPSDNGSLVRFDGLPSVISLATPATNSWLLASNNQDTSLRRNTVLSLSTDNGASWPAKLVLCEGSSAYSTAARLPDGNIGVLYERQGYREIVFVSVPVEQLTGQLPGAAGAARAPETQLRSDHLEFHMELRSITPGRPAVWQNAGEFHVISPENDCDWDVQTWKEVGQGYSAEQAQVLGTREAQDLNYGPIIPGYKAGDILAFTGRARNVGTQPATGVVLLGPHANPADFPPADLAPGAEALYFTPVYTVTEEDLARDSLELAFAVAYDGGTGVIERSFSFDLRTGAVTAN</sequence>
<gene>
    <name evidence="5" type="ORF">ACFFP1_00200</name>
</gene>
<dbReference type="CDD" id="cd15482">
    <property type="entry name" value="Sialidase_non-viral"/>
    <property type="match status" value="1"/>
</dbReference>
<evidence type="ECO:0000256" key="1">
    <source>
        <dbReference type="ARBA" id="ARBA00000427"/>
    </source>
</evidence>